<protein>
    <submittedName>
        <fullName evidence="4">NHL repeat protein</fullName>
    </submittedName>
</protein>
<evidence type="ECO:0000313" key="4">
    <source>
        <dbReference type="EMBL" id="STX31192.1"/>
    </source>
</evidence>
<dbReference type="RefSeq" id="WP_174905237.1">
    <property type="nucleotide sequence ID" value="NZ_CAAAHV010000004.1"/>
</dbReference>
<proteinExistence type="predicted"/>
<evidence type="ECO:0000313" key="3">
    <source>
        <dbReference type="EMBL" id="KTC68098.1"/>
    </source>
</evidence>
<feature type="domain" description="Bacterial repeat" evidence="2">
    <location>
        <begin position="148"/>
        <end position="219"/>
    </location>
</feature>
<feature type="signal peptide" evidence="1">
    <location>
        <begin position="1"/>
        <end position="34"/>
    </location>
</feature>
<sequence length="512" mass="53554">MNKRMIMLKNAKTIFNKTILTFLFSCLTLSSVEAANPLWTFLPQTPTDITVAKGGTAQVIYTVQNQSLRPKMLVMKPIAGVSQAGVCQLPAKGSCTLILNINGPALQGDVLGGPVLCQQGNNLQCFQPSAANSLRIRLSQQPPPVQQYTVMSSAGANGSISPATTQVVNAGTNLAFTAVPDQGFGVSQWLLDGNVVQNGGTNFQLNNIQANHSIEVTFGQATLTPLTQNLTLSINSPGADPALTGNARIIRIFNMGSIPALNVQVNTSALPGDTSVNSSSCTGTLNGGASCDIIITPGGTASLDTNANPCTTSPGTAPVPGSVTVSADNAPSTNIKVLVLGYGCIYQGGFLFSVDDTTPDTGGIGGKVMARTDVPNVKWANSTGVSTANSITDGLSNTNALTTPVGQYPAAQACLDRLDQGFDDWYLPAICELGRYLGLGEDPGCGTTNANLFTTLYMNNLGGIVSTQYWSSTQYFANPNDNAWFQSFISNLLTSAIKTSEVRIRCVRAFAP</sequence>
<dbReference type="STRING" id="28083.Lbir_2700"/>
<accession>A0A378I8L6</accession>
<dbReference type="EMBL" id="LNXT01000048">
    <property type="protein sequence ID" value="KTC68098.1"/>
    <property type="molecule type" value="Genomic_DNA"/>
</dbReference>
<keyword evidence="1" id="KW-0732">Signal</keyword>
<evidence type="ECO:0000256" key="1">
    <source>
        <dbReference type="SAM" id="SignalP"/>
    </source>
</evidence>
<name>A0A378I8L6_9GAMM</name>
<dbReference type="Proteomes" id="UP000054735">
    <property type="component" value="Unassembled WGS sequence"/>
</dbReference>
<reference evidence="4 6" key="2">
    <citation type="submission" date="2018-06" db="EMBL/GenBank/DDBJ databases">
        <authorList>
            <consortium name="Pathogen Informatics"/>
            <person name="Doyle S."/>
        </authorList>
    </citation>
    <scope>NUCLEOTIDE SEQUENCE [LARGE SCALE GENOMIC DNA]</scope>
    <source>
        <strain evidence="4 6">NCTC12437</strain>
    </source>
</reference>
<reference evidence="3 5" key="1">
    <citation type="submission" date="2015-11" db="EMBL/GenBank/DDBJ databases">
        <title>Genomic analysis of 38 Legionella species identifies large and diverse effector repertoires.</title>
        <authorList>
            <person name="Burstein D."/>
            <person name="Amaro F."/>
            <person name="Zusman T."/>
            <person name="Lifshitz Z."/>
            <person name="Cohen O."/>
            <person name="Gilbert J.A."/>
            <person name="Pupko T."/>
            <person name="Shuman H.A."/>
            <person name="Segal G."/>
        </authorList>
    </citation>
    <scope>NUCLEOTIDE SEQUENCE [LARGE SCALE GENOMIC DNA]</scope>
    <source>
        <strain evidence="3 5">CDC#1407-AL-14</strain>
    </source>
</reference>
<evidence type="ECO:0000259" key="2">
    <source>
        <dbReference type="Pfam" id="PF18998"/>
    </source>
</evidence>
<keyword evidence="5" id="KW-1185">Reference proteome</keyword>
<dbReference type="Proteomes" id="UP000255066">
    <property type="component" value="Unassembled WGS sequence"/>
</dbReference>
<evidence type="ECO:0000313" key="5">
    <source>
        <dbReference type="Proteomes" id="UP000054735"/>
    </source>
</evidence>
<feature type="chain" id="PRO_5016971563" evidence="1">
    <location>
        <begin position="35"/>
        <end position="512"/>
    </location>
</feature>
<dbReference type="EMBL" id="UGNW01000001">
    <property type="protein sequence ID" value="STX31192.1"/>
    <property type="molecule type" value="Genomic_DNA"/>
</dbReference>
<dbReference type="AlphaFoldDB" id="A0A378I8L6"/>
<dbReference type="InterPro" id="IPR044060">
    <property type="entry name" value="Bacterial_rp_domain"/>
</dbReference>
<organism evidence="4 6">
    <name type="scientific">Legionella birminghamensis</name>
    <dbReference type="NCBI Taxonomy" id="28083"/>
    <lineage>
        <taxon>Bacteria</taxon>
        <taxon>Pseudomonadati</taxon>
        <taxon>Pseudomonadota</taxon>
        <taxon>Gammaproteobacteria</taxon>
        <taxon>Legionellales</taxon>
        <taxon>Legionellaceae</taxon>
        <taxon>Legionella</taxon>
    </lineage>
</organism>
<gene>
    <name evidence="3" type="ORF">Lbir_2700</name>
    <name evidence="4" type="ORF">NCTC12437_00962</name>
</gene>
<evidence type="ECO:0000313" key="6">
    <source>
        <dbReference type="Proteomes" id="UP000255066"/>
    </source>
</evidence>
<dbReference type="Pfam" id="PF18998">
    <property type="entry name" value="Flg_new_2"/>
    <property type="match status" value="1"/>
</dbReference>